<gene>
    <name evidence="1" type="ORF">CQA58_01245</name>
</gene>
<sequence>MQKLLILTASNPASNPRPRRMIDCLKEHYELYAMGIGSEEIEGVQVFSFPSYTKRTKAQELGLYLQVFLSRWDKLIWTKNRLEIVPFLQQHCFDFIICFDLPLLPIALKYKKSAKVIFDAQEYFPLWLTSSLRWRVLFQRFNHFLCKTYLPKCDCVLSVSPSFVEKYAQNYGISPHLYLSLPYYYDLPPKPCSEKNIKILYHGSLSSNRGIDKVIELMDYLPSNFSLDLILVGGERAYREKILALIKESQKRGNHISLLPPVPFSQIIPFGNNYDIGLYLMPPNTYNLLATIPNKFFEYIGSSLALAITPNTDLVPILKEWNLGIVSEDFTPQTLAKALRELSVEQIDSYKLASYHAHQTLNNAKNQELILSLLSSL</sequence>
<dbReference type="SUPFAM" id="SSF53756">
    <property type="entry name" value="UDP-Glycosyltransferase/glycogen phosphorylase"/>
    <property type="match status" value="1"/>
</dbReference>
<evidence type="ECO:0000313" key="1">
    <source>
        <dbReference type="EMBL" id="RDU71691.1"/>
    </source>
</evidence>
<name>A0A3D8J4J9_9HELI</name>
<reference evidence="1 2" key="1">
    <citation type="submission" date="2018-04" db="EMBL/GenBank/DDBJ databases">
        <title>Novel Campyloabacter and Helicobacter Species and Strains.</title>
        <authorList>
            <person name="Mannion A.J."/>
            <person name="Shen Z."/>
            <person name="Fox J.G."/>
        </authorList>
    </citation>
    <scope>NUCLEOTIDE SEQUENCE [LARGE SCALE GENOMIC DNA]</scope>
    <source>
        <strain evidence="1 2">MIT 04-9366</strain>
    </source>
</reference>
<dbReference type="Proteomes" id="UP000257045">
    <property type="component" value="Unassembled WGS sequence"/>
</dbReference>
<protein>
    <submittedName>
        <fullName evidence="1">Capsular biosynthesis protein</fullName>
    </submittedName>
</protein>
<dbReference type="RefSeq" id="WP_115568901.1">
    <property type="nucleotide sequence ID" value="NZ_NXLV01000002.1"/>
</dbReference>
<evidence type="ECO:0000313" key="2">
    <source>
        <dbReference type="Proteomes" id="UP000257045"/>
    </source>
</evidence>
<organism evidence="1 2">
    <name type="scientific">Helicobacter brantae</name>
    <dbReference type="NCBI Taxonomy" id="375927"/>
    <lineage>
        <taxon>Bacteria</taxon>
        <taxon>Pseudomonadati</taxon>
        <taxon>Campylobacterota</taxon>
        <taxon>Epsilonproteobacteria</taxon>
        <taxon>Campylobacterales</taxon>
        <taxon>Helicobacteraceae</taxon>
        <taxon>Helicobacter</taxon>
    </lineage>
</organism>
<comment type="caution">
    <text evidence="1">The sequence shown here is derived from an EMBL/GenBank/DDBJ whole genome shotgun (WGS) entry which is preliminary data.</text>
</comment>
<dbReference type="OrthoDB" id="9783380at2"/>
<dbReference type="AlphaFoldDB" id="A0A3D8J4J9"/>
<accession>A0A3D8J4J9</accession>
<dbReference type="EMBL" id="NXLV01000002">
    <property type="protein sequence ID" value="RDU71691.1"/>
    <property type="molecule type" value="Genomic_DNA"/>
</dbReference>
<dbReference type="Gene3D" id="3.40.50.2000">
    <property type="entry name" value="Glycogen Phosphorylase B"/>
    <property type="match status" value="1"/>
</dbReference>
<proteinExistence type="predicted"/>
<keyword evidence="2" id="KW-1185">Reference proteome</keyword>